<feature type="region of interest" description="Disordered" evidence="1">
    <location>
        <begin position="162"/>
        <end position="181"/>
    </location>
</feature>
<proteinExistence type="predicted"/>
<dbReference type="InterPro" id="IPR032856">
    <property type="entry name" value="GDE_N_bis"/>
</dbReference>
<dbReference type="InterPro" id="IPR054491">
    <property type="entry name" value="MGH1-like_GH"/>
</dbReference>
<reference evidence="4 5" key="1">
    <citation type="journal article" date="2019" name="Int. J. Syst. Evol. Microbiol.">
        <title>The Global Catalogue of Microorganisms (GCM) 10K type strain sequencing project: providing services to taxonomists for standard genome sequencing and annotation.</title>
        <authorList>
            <consortium name="The Broad Institute Genomics Platform"/>
            <consortium name="The Broad Institute Genome Sequencing Center for Infectious Disease"/>
            <person name="Wu L."/>
            <person name="Ma J."/>
        </authorList>
    </citation>
    <scope>NUCLEOTIDE SEQUENCE [LARGE SCALE GENOMIC DNA]</scope>
    <source>
        <strain evidence="4 5">JCM 15309</strain>
    </source>
</reference>
<evidence type="ECO:0000259" key="3">
    <source>
        <dbReference type="Pfam" id="PF22422"/>
    </source>
</evidence>
<dbReference type="Pfam" id="PF22422">
    <property type="entry name" value="MGH1-like_GH"/>
    <property type="match status" value="1"/>
</dbReference>
<accession>A0ABN2QNX5</accession>
<evidence type="ECO:0000259" key="2">
    <source>
        <dbReference type="Pfam" id="PF14742"/>
    </source>
</evidence>
<dbReference type="InterPro" id="IPR012341">
    <property type="entry name" value="6hp_glycosidase-like_sf"/>
</dbReference>
<dbReference type="EMBL" id="BAAAPB010000001">
    <property type="protein sequence ID" value="GAA1955833.1"/>
    <property type="molecule type" value="Genomic_DNA"/>
</dbReference>
<comment type="caution">
    <text evidence="4">The sequence shown here is derived from an EMBL/GenBank/DDBJ whole genome shotgun (WGS) entry which is preliminary data.</text>
</comment>
<protein>
    <submittedName>
        <fullName evidence="4">Glycogen debranching N-terminal domain-containing protein</fullName>
    </submittedName>
</protein>
<feature type="domain" description="Putative glycogen debranching enzyme N-terminal" evidence="2">
    <location>
        <begin position="23"/>
        <end position="204"/>
    </location>
</feature>
<dbReference type="RefSeq" id="WP_344043771.1">
    <property type="nucleotide sequence ID" value="NZ_BAAAPB010000001.1"/>
</dbReference>
<gene>
    <name evidence="4" type="ORF">GCM10009798_13850</name>
</gene>
<dbReference type="InterPro" id="IPR008928">
    <property type="entry name" value="6-hairpin_glycosidase_sf"/>
</dbReference>
<dbReference type="SUPFAM" id="SSF48208">
    <property type="entry name" value="Six-hairpin glycosidases"/>
    <property type="match status" value="1"/>
</dbReference>
<name>A0ABN2QNX5_9ACTN</name>
<dbReference type="Proteomes" id="UP001500571">
    <property type="component" value="Unassembled WGS sequence"/>
</dbReference>
<evidence type="ECO:0000256" key="1">
    <source>
        <dbReference type="SAM" id="MobiDB-lite"/>
    </source>
</evidence>
<keyword evidence="5" id="KW-1185">Reference proteome</keyword>
<evidence type="ECO:0000313" key="4">
    <source>
        <dbReference type="EMBL" id="GAA1955833.1"/>
    </source>
</evidence>
<organism evidence="4 5">
    <name type="scientific">Nocardioides panacihumi</name>
    <dbReference type="NCBI Taxonomy" id="400774"/>
    <lineage>
        <taxon>Bacteria</taxon>
        <taxon>Bacillati</taxon>
        <taxon>Actinomycetota</taxon>
        <taxon>Actinomycetes</taxon>
        <taxon>Propionibacteriales</taxon>
        <taxon>Nocardioidaceae</taxon>
        <taxon>Nocardioides</taxon>
    </lineage>
</organism>
<sequence>MTTPWTSDAEPPSDLGAANTVTLLDGTTFCISETGGDIRPSGAQGLFVRDTRVLSQWALTFDGVAPTLLDMQRGEPSHATYLSRIPPVDGQGDSTMLVVRSRHIGEGMTERITLRNLATTDARGVLRLCVDADFADLFEVKDGRTSSPDHLARAVDDEGIGISRTRGTQHPGVHVRADGDPDLEPQALSWRVTIPARSEYAVTVHVEPVVDGVRLTGRREPGDPSAYAKPASRFYEWRHGIPELTTGDPGLSAVLERSIEDLGALRIFDDKHPDRAVVAAGAPWFMALFGRDSILTSWMLLPLDSSMTVGTLQTLADHQGTETDAVTEEQPGRILHEIRFGHTAVDLTLGGSRVYYGTADATPLFVMLIGELARWGGDPAVIKGLLPHADRALDWIEDAGDRDGDGFVEYQRGTDQGLVNQGWKDSWDGISFADGRLPTGPIALAEVQAYTYAAFLARADLARAAGDDDGHHSWSTKAADLKRRFNEAFWIPDRGWYAVGLDGDKQQIDSLTSNMGHCLWTGIVDDDKAAAVADHLLSPELFSGWGIRTLATSMERFNPMGYHNGSVWPHDNALCAAGLMRYGFVDHTQRVVTALLDAAGHFGHRLPELFSGFDRDDFPSPVPYPTSCSPQAWAAATPLSFLRTLLRFDPDARREQIVCAPSVPDQYLPLGVHGLRIDGLRLTIDVTAGGWLMDGVGDAGFSVMSPSDHRR</sequence>
<dbReference type="Pfam" id="PF14742">
    <property type="entry name" value="GDE_N_bis"/>
    <property type="match status" value="1"/>
</dbReference>
<feature type="domain" description="Mannosylglycerate hydrolase MGH1-like glycoside hydrolase" evidence="3">
    <location>
        <begin position="360"/>
        <end position="600"/>
    </location>
</feature>
<evidence type="ECO:0000313" key="5">
    <source>
        <dbReference type="Proteomes" id="UP001500571"/>
    </source>
</evidence>
<dbReference type="Gene3D" id="1.50.10.10">
    <property type="match status" value="1"/>
</dbReference>